<dbReference type="AlphaFoldDB" id="A0A445MZC2"/>
<evidence type="ECO:0000259" key="7">
    <source>
        <dbReference type="Pfam" id="PF13649"/>
    </source>
</evidence>
<dbReference type="Gene3D" id="3.40.50.150">
    <property type="entry name" value="Vaccinia Virus protein VP39"/>
    <property type="match status" value="1"/>
</dbReference>
<feature type="transmembrane region" description="Helical" evidence="5">
    <location>
        <begin position="299"/>
        <end position="326"/>
    </location>
</feature>
<dbReference type="GO" id="GO:0016020">
    <property type="term" value="C:membrane"/>
    <property type="evidence" value="ECO:0007669"/>
    <property type="project" value="UniProtKB-SubCell"/>
</dbReference>
<evidence type="ECO:0000256" key="4">
    <source>
        <dbReference type="ARBA" id="ARBA00023136"/>
    </source>
</evidence>
<feature type="transmembrane region" description="Helical" evidence="5">
    <location>
        <begin position="37"/>
        <end position="58"/>
    </location>
</feature>
<keyword evidence="3 5" id="KW-1133">Transmembrane helix</keyword>
<dbReference type="InterPro" id="IPR041698">
    <property type="entry name" value="Methyltransf_25"/>
</dbReference>
<feature type="domain" description="Membrane transport protein MMPL" evidence="6">
    <location>
        <begin position="85"/>
        <end position="133"/>
    </location>
</feature>
<dbReference type="Pfam" id="PF13649">
    <property type="entry name" value="Methyltransf_25"/>
    <property type="match status" value="1"/>
</dbReference>
<dbReference type="InterPro" id="IPR029063">
    <property type="entry name" value="SAM-dependent_MTases_sf"/>
</dbReference>
<keyword evidence="2 5" id="KW-0812">Transmembrane</keyword>
<reference evidence="8" key="1">
    <citation type="submission" date="2018-01" db="EMBL/GenBank/DDBJ databases">
        <authorList>
            <person name="Regsiter A."/>
            <person name="William W."/>
        </authorList>
    </citation>
    <scope>NUCLEOTIDE SEQUENCE</scope>
    <source>
        <strain evidence="8">TRIP AH-1</strain>
    </source>
</reference>
<dbReference type="SUPFAM" id="SSF82866">
    <property type="entry name" value="Multidrug efflux transporter AcrB transmembrane domain"/>
    <property type="match status" value="2"/>
</dbReference>
<dbReference type="InterPro" id="IPR004869">
    <property type="entry name" value="MMPL_dom"/>
</dbReference>
<accession>A0A445MZC2</accession>
<dbReference type="EMBL" id="OJIN01000176">
    <property type="protein sequence ID" value="SPD74826.1"/>
    <property type="molecule type" value="Genomic_DNA"/>
</dbReference>
<evidence type="ECO:0000259" key="6">
    <source>
        <dbReference type="Pfam" id="PF03176"/>
    </source>
</evidence>
<dbReference type="SUPFAM" id="SSF53335">
    <property type="entry name" value="S-adenosyl-L-methionine-dependent methyltransferases"/>
    <property type="match status" value="1"/>
</dbReference>
<feature type="transmembrane region" description="Helical" evidence="5">
    <location>
        <begin position="180"/>
        <end position="199"/>
    </location>
</feature>
<keyword evidence="4 5" id="KW-0472">Membrane</keyword>
<feature type="domain" description="Methyltransferase" evidence="7">
    <location>
        <begin position="385"/>
        <end position="478"/>
    </location>
</feature>
<evidence type="ECO:0000256" key="5">
    <source>
        <dbReference type="SAM" id="Phobius"/>
    </source>
</evidence>
<feature type="transmembrane region" description="Helical" evidence="5">
    <location>
        <begin position="79"/>
        <end position="102"/>
    </location>
</feature>
<feature type="transmembrane region" description="Helical" evidence="5">
    <location>
        <begin position="232"/>
        <end position="253"/>
    </location>
</feature>
<sequence>MQLIKTILLLLAILIPAIAGAIITSVLYFLFFAPISIITLGFGLAVNSITVCYSMTYLQFLSRPNELSAKDSLREARAIGMPAIVTTILTSLAMLFSGISVFEHLGMVAAVSVMASLVFMHTFSPAILTAISPGKSTYLPLKHIISRLSRTGKKGAFVGSAFGIIMLYFAMPGLVISLTLLKMLILVGAVTTVLMFLFFLDWKLTLSCLVPVLFTLICMLSTLVLSVSHLDISSLMLIVILVVIGAGYSLYFVRSRQRYGDWAHASFELVKTAVFLSCAFAIIVFLALCFAEYPSLKSAGLIASVGICSILIGNFVIIPPIVDYLFQRRAEDLKKYPTEPHALVLRRYRNMEPYPRLFALFKLRLDPMFSELGGLLESWSGVNSILDIGTGYGVPAAWCLERFKDARIYGIEPDGERVRVASAAVGNRGHIVQGMAPEIPEAPEPADAALMLDMMHYLSDEQLELALKGIRSTLRKNGRLVIKVAVPYQRTPSCLWRFENFRLRLFRIPVYYRLPETIGKALNMAGFEIEIAAQSRFNAELFWFVAKAVHETRKSR</sequence>
<dbReference type="Gene3D" id="1.20.1640.10">
    <property type="entry name" value="Multidrug efflux transporter AcrB transmembrane domain"/>
    <property type="match status" value="1"/>
</dbReference>
<feature type="transmembrane region" description="Helical" evidence="5">
    <location>
        <begin position="7"/>
        <end position="31"/>
    </location>
</feature>
<feature type="transmembrane region" description="Helical" evidence="5">
    <location>
        <begin position="206"/>
        <end position="226"/>
    </location>
</feature>
<evidence type="ECO:0008006" key="9">
    <source>
        <dbReference type="Google" id="ProtNLM"/>
    </source>
</evidence>
<organism evidence="8">
    <name type="scientific">uncultured Desulfobacterium sp</name>
    <dbReference type="NCBI Taxonomy" id="201089"/>
    <lineage>
        <taxon>Bacteria</taxon>
        <taxon>Pseudomonadati</taxon>
        <taxon>Thermodesulfobacteriota</taxon>
        <taxon>Desulfobacteria</taxon>
        <taxon>Desulfobacterales</taxon>
        <taxon>Desulfobacteriaceae</taxon>
        <taxon>Desulfobacterium</taxon>
        <taxon>environmental samples</taxon>
    </lineage>
</organism>
<evidence type="ECO:0000256" key="2">
    <source>
        <dbReference type="ARBA" id="ARBA00022692"/>
    </source>
</evidence>
<evidence type="ECO:0000256" key="1">
    <source>
        <dbReference type="ARBA" id="ARBA00004141"/>
    </source>
</evidence>
<proteinExistence type="predicted"/>
<evidence type="ECO:0000256" key="3">
    <source>
        <dbReference type="ARBA" id="ARBA00022989"/>
    </source>
</evidence>
<feature type="transmembrane region" description="Helical" evidence="5">
    <location>
        <begin position="273"/>
        <end position="293"/>
    </location>
</feature>
<name>A0A445MZC2_9BACT</name>
<comment type="subcellular location">
    <subcellularLocation>
        <location evidence="1">Membrane</location>
        <topology evidence="1">Multi-pass membrane protein</topology>
    </subcellularLocation>
</comment>
<gene>
    <name evidence="8" type="ORF">PITCH_A350035</name>
</gene>
<dbReference type="Pfam" id="PF03176">
    <property type="entry name" value="MMPL"/>
    <property type="match status" value="1"/>
</dbReference>
<evidence type="ECO:0000313" key="8">
    <source>
        <dbReference type="EMBL" id="SPD74826.1"/>
    </source>
</evidence>
<protein>
    <recommendedName>
        <fullName evidence="9">Methyltransferase domain-containing protein</fullName>
    </recommendedName>
</protein>
<dbReference type="CDD" id="cd02440">
    <property type="entry name" value="AdoMet_MTases"/>
    <property type="match status" value="1"/>
</dbReference>
<feature type="transmembrane region" description="Helical" evidence="5">
    <location>
        <begin position="155"/>
        <end position="174"/>
    </location>
</feature>
<feature type="transmembrane region" description="Helical" evidence="5">
    <location>
        <begin position="108"/>
        <end position="134"/>
    </location>
</feature>